<dbReference type="EMBL" id="BAABGT010000069">
    <property type="protein sequence ID" value="GAA4551542.1"/>
    <property type="molecule type" value="Genomic_DNA"/>
</dbReference>
<evidence type="ECO:0008006" key="3">
    <source>
        <dbReference type="Google" id="ProtNLM"/>
    </source>
</evidence>
<comment type="caution">
    <text evidence="1">The sequence shown here is derived from an EMBL/GenBank/DDBJ whole genome shotgun (WGS) entry which is preliminary data.</text>
</comment>
<evidence type="ECO:0000313" key="1">
    <source>
        <dbReference type="EMBL" id="GAA4551542.1"/>
    </source>
</evidence>
<accession>A0ABP8RXI4</accession>
<name>A0ABP8RXI4_9PSEU</name>
<dbReference type="RefSeq" id="WP_345421572.1">
    <property type="nucleotide sequence ID" value="NZ_BAABGT010000069.1"/>
</dbReference>
<evidence type="ECO:0000313" key="2">
    <source>
        <dbReference type="Proteomes" id="UP001501598"/>
    </source>
</evidence>
<sequence>MTDVHTRPDVVGRAGELARIGSAVADAAAGRGGLLLVAEEPGIGETTLLGVAADRARAAGFDAVRCR</sequence>
<keyword evidence="2" id="KW-1185">Reference proteome</keyword>
<proteinExistence type="predicted"/>
<organism evidence="1 2">
    <name type="scientific">Pseudonocardia xishanensis</name>
    <dbReference type="NCBI Taxonomy" id="630995"/>
    <lineage>
        <taxon>Bacteria</taxon>
        <taxon>Bacillati</taxon>
        <taxon>Actinomycetota</taxon>
        <taxon>Actinomycetes</taxon>
        <taxon>Pseudonocardiales</taxon>
        <taxon>Pseudonocardiaceae</taxon>
        <taxon>Pseudonocardia</taxon>
    </lineage>
</organism>
<gene>
    <name evidence="1" type="ORF">GCM10023175_43560</name>
</gene>
<protein>
    <recommendedName>
        <fullName evidence="3">ATP-binding protein</fullName>
    </recommendedName>
</protein>
<dbReference type="Proteomes" id="UP001501598">
    <property type="component" value="Unassembled WGS sequence"/>
</dbReference>
<reference evidence="2" key="1">
    <citation type="journal article" date="2019" name="Int. J. Syst. Evol. Microbiol.">
        <title>The Global Catalogue of Microorganisms (GCM) 10K type strain sequencing project: providing services to taxonomists for standard genome sequencing and annotation.</title>
        <authorList>
            <consortium name="The Broad Institute Genomics Platform"/>
            <consortium name="The Broad Institute Genome Sequencing Center for Infectious Disease"/>
            <person name="Wu L."/>
            <person name="Ma J."/>
        </authorList>
    </citation>
    <scope>NUCLEOTIDE SEQUENCE [LARGE SCALE GENOMIC DNA]</scope>
    <source>
        <strain evidence="2">JCM 17906</strain>
    </source>
</reference>